<protein>
    <submittedName>
        <fullName evidence="1">Uncharacterized protein</fullName>
    </submittedName>
</protein>
<dbReference type="EMBL" id="LJIX01000006">
    <property type="protein sequence ID" value="KQL18290.1"/>
    <property type="molecule type" value="Genomic_DNA"/>
</dbReference>
<keyword evidence="2" id="KW-1185">Reference proteome</keyword>
<gene>
    <name evidence="1" type="ORF">AN957_06615</name>
</gene>
<reference evidence="1 2" key="1">
    <citation type="submission" date="2015-09" db="EMBL/GenBank/DDBJ databases">
        <title>Genome sequencing project for genomic taxonomy and phylogenomics of Bacillus-like bacteria.</title>
        <authorList>
            <person name="Liu B."/>
            <person name="Wang J."/>
            <person name="Zhu Y."/>
            <person name="Liu G."/>
            <person name="Chen Q."/>
            <person name="Chen Z."/>
            <person name="Lan J."/>
            <person name="Che J."/>
            <person name="Ge C."/>
            <person name="Shi H."/>
            <person name="Pan Z."/>
            <person name="Liu X."/>
        </authorList>
    </citation>
    <scope>NUCLEOTIDE SEQUENCE [LARGE SCALE GENOMIC DNA]</scope>
    <source>
        <strain evidence="1 2">FJAT-18043</strain>
    </source>
</reference>
<organism evidence="1 2">
    <name type="scientific">Cytobacillus solani</name>
    <dbReference type="NCBI Taxonomy" id="1637975"/>
    <lineage>
        <taxon>Bacteria</taxon>
        <taxon>Bacillati</taxon>
        <taxon>Bacillota</taxon>
        <taxon>Bacilli</taxon>
        <taxon>Bacillales</taxon>
        <taxon>Bacillaceae</taxon>
        <taxon>Cytobacillus</taxon>
    </lineage>
</organism>
<proteinExistence type="predicted"/>
<dbReference type="RefSeq" id="WP_053474759.1">
    <property type="nucleotide sequence ID" value="NZ_CP085712.1"/>
</dbReference>
<evidence type="ECO:0000313" key="2">
    <source>
        <dbReference type="Proteomes" id="UP000050996"/>
    </source>
</evidence>
<dbReference type="AlphaFoldDB" id="A0A0Q3VG93"/>
<evidence type="ECO:0000313" key="1">
    <source>
        <dbReference type="EMBL" id="KQL18290.1"/>
    </source>
</evidence>
<name>A0A0Q3VG93_9BACI</name>
<comment type="caution">
    <text evidence="1">The sequence shown here is derived from an EMBL/GenBank/DDBJ whole genome shotgun (WGS) entry which is preliminary data.</text>
</comment>
<dbReference type="PATRIC" id="fig|1637975.4.peg.1024"/>
<dbReference type="Proteomes" id="UP000050996">
    <property type="component" value="Unassembled WGS sequence"/>
</dbReference>
<sequence length="72" mass="7824">MPSSVLRSSTIQLMGSGLGSVPMPKLLHTIRNVFEAVKMENLQVNTNVVPLSSVESIWDNASGKPRVVFTIN</sequence>
<dbReference type="STRING" id="1637975.AN957_06615"/>
<accession>A0A0Q3VG93</accession>